<evidence type="ECO:0000313" key="2">
    <source>
        <dbReference type="EMBL" id="KAK4130754.1"/>
    </source>
</evidence>
<accession>A0AAN6UDM3</accession>
<keyword evidence="1" id="KW-0472">Membrane</keyword>
<keyword evidence="3" id="KW-1185">Reference proteome</keyword>
<keyword evidence="1" id="KW-1133">Transmembrane helix</keyword>
<evidence type="ECO:0000313" key="3">
    <source>
        <dbReference type="Proteomes" id="UP001304895"/>
    </source>
</evidence>
<keyword evidence="1" id="KW-0812">Transmembrane</keyword>
<name>A0AAN6UDM3_9PEZI</name>
<comment type="caution">
    <text evidence="2">The sequence shown here is derived from an EMBL/GenBank/DDBJ whole genome shotgun (WGS) entry which is preliminary data.</text>
</comment>
<organism evidence="2 3">
    <name type="scientific">Trichocladium antarcticum</name>
    <dbReference type="NCBI Taxonomy" id="1450529"/>
    <lineage>
        <taxon>Eukaryota</taxon>
        <taxon>Fungi</taxon>
        <taxon>Dikarya</taxon>
        <taxon>Ascomycota</taxon>
        <taxon>Pezizomycotina</taxon>
        <taxon>Sordariomycetes</taxon>
        <taxon>Sordariomycetidae</taxon>
        <taxon>Sordariales</taxon>
        <taxon>Chaetomiaceae</taxon>
        <taxon>Trichocladium</taxon>
    </lineage>
</organism>
<dbReference type="EMBL" id="MU853432">
    <property type="protein sequence ID" value="KAK4130754.1"/>
    <property type="molecule type" value="Genomic_DNA"/>
</dbReference>
<reference evidence="2" key="2">
    <citation type="submission" date="2023-05" db="EMBL/GenBank/DDBJ databases">
        <authorList>
            <consortium name="Lawrence Berkeley National Laboratory"/>
            <person name="Steindorff A."/>
            <person name="Hensen N."/>
            <person name="Bonometti L."/>
            <person name="Westerberg I."/>
            <person name="Brannstrom I.O."/>
            <person name="Guillou S."/>
            <person name="Cros-Aarteil S."/>
            <person name="Calhoun S."/>
            <person name="Haridas S."/>
            <person name="Kuo A."/>
            <person name="Mondo S."/>
            <person name="Pangilinan J."/>
            <person name="Riley R."/>
            <person name="Labutti K."/>
            <person name="Andreopoulos B."/>
            <person name="Lipzen A."/>
            <person name="Chen C."/>
            <person name="Yanf M."/>
            <person name="Daum C."/>
            <person name="Ng V."/>
            <person name="Clum A."/>
            <person name="Ohm R."/>
            <person name="Martin F."/>
            <person name="Silar P."/>
            <person name="Natvig D."/>
            <person name="Lalanne C."/>
            <person name="Gautier V."/>
            <person name="Ament-Velasquez S.L."/>
            <person name="Kruys A."/>
            <person name="Hutchinson M.I."/>
            <person name="Powell A.J."/>
            <person name="Barry K."/>
            <person name="Miller A.N."/>
            <person name="Grigoriev I.V."/>
            <person name="Debuchy R."/>
            <person name="Gladieux P."/>
            <person name="Thoren M.H."/>
            <person name="Johannesson H."/>
        </authorList>
    </citation>
    <scope>NUCLEOTIDE SEQUENCE</scope>
    <source>
        <strain evidence="2">CBS 123565</strain>
    </source>
</reference>
<evidence type="ECO:0000256" key="1">
    <source>
        <dbReference type="SAM" id="Phobius"/>
    </source>
</evidence>
<feature type="transmembrane region" description="Helical" evidence="1">
    <location>
        <begin position="59"/>
        <end position="78"/>
    </location>
</feature>
<feature type="transmembrane region" description="Helical" evidence="1">
    <location>
        <begin position="24"/>
        <end position="47"/>
    </location>
</feature>
<reference evidence="2" key="1">
    <citation type="journal article" date="2023" name="Mol. Phylogenet. Evol.">
        <title>Genome-scale phylogeny and comparative genomics of the fungal order Sordariales.</title>
        <authorList>
            <person name="Hensen N."/>
            <person name="Bonometti L."/>
            <person name="Westerberg I."/>
            <person name="Brannstrom I.O."/>
            <person name="Guillou S."/>
            <person name="Cros-Aarteil S."/>
            <person name="Calhoun S."/>
            <person name="Haridas S."/>
            <person name="Kuo A."/>
            <person name="Mondo S."/>
            <person name="Pangilinan J."/>
            <person name="Riley R."/>
            <person name="LaButti K."/>
            <person name="Andreopoulos B."/>
            <person name="Lipzen A."/>
            <person name="Chen C."/>
            <person name="Yan M."/>
            <person name="Daum C."/>
            <person name="Ng V."/>
            <person name="Clum A."/>
            <person name="Steindorff A."/>
            <person name="Ohm R.A."/>
            <person name="Martin F."/>
            <person name="Silar P."/>
            <person name="Natvig D.O."/>
            <person name="Lalanne C."/>
            <person name="Gautier V."/>
            <person name="Ament-Velasquez S.L."/>
            <person name="Kruys A."/>
            <person name="Hutchinson M.I."/>
            <person name="Powell A.J."/>
            <person name="Barry K."/>
            <person name="Miller A.N."/>
            <person name="Grigoriev I.V."/>
            <person name="Debuchy R."/>
            <person name="Gladieux P."/>
            <person name="Hiltunen Thoren M."/>
            <person name="Johannesson H."/>
        </authorList>
    </citation>
    <scope>NUCLEOTIDE SEQUENCE</scope>
    <source>
        <strain evidence="2">CBS 123565</strain>
    </source>
</reference>
<proteinExistence type="predicted"/>
<sequence length="81" mass="9167">MGMTLSWGTTPPDVTDKGVKLGRLSILVSSFPLTSIFSLLFIYYPCCRSMVPPYSFMHDFFRCWFIFSVPAAGIYMGMFTS</sequence>
<protein>
    <submittedName>
        <fullName evidence="2">Uncharacterized protein</fullName>
    </submittedName>
</protein>
<dbReference type="AlphaFoldDB" id="A0AAN6UDM3"/>
<dbReference type="Proteomes" id="UP001304895">
    <property type="component" value="Unassembled WGS sequence"/>
</dbReference>
<gene>
    <name evidence="2" type="ORF">BT67DRAFT_445375</name>
</gene>